<dbReference type="InterPro" id="IPR029050">
    <property type="entry name" value="Immunoprotect_excell_Ig-like"/>
</dbReference>
<dbReference type="EMBL" id="AAXKXX010000022">
    <property type="protein sequence ID" value="EGQ4385678.1"/>
    <property type="molecule type" value="Genomic_DNA"/>
</dbReference>
<reference evidence="5 6" key="1">
    <citation type="submission" date="2018-11" db="EMBL/GenBank/DDBJ databases">
        <authorList>
            <consortium name="Veterinary Laboratory Investigation and Response Network"/>
        </authorList>
    </citation>
    <scope>NUCLEOTIDE SEQUENCE [LARGE SCALE GENOMIC DNA]</scope>
    <source>
        <strain evidence="5 6">SPSE-18-VL-LA-PA-Ryan-0021</strain>
    </source>
</reference>
<evidence type="ECO:0000313" key="5">
    <source>
        <dbReference type="EMBL" id="EGQ4385678.1"/>
    </source>
</evidence>
<dbReference type="Pfam" id="PF16729">
    <property type="entry name" value="DUF5067"/>
    <property type="match status" value="1"/>
</dbReference>
<keyword evidence="6" id="KW-1185">Reference proteome</keyword>
<feature type="chain" id="PRO_5039599033" evidence="3">
    <location>
        <begin position="20"/>
        <end position="277"/>
    </location>
</feature>
<evidence type="ECO:0000256" key="1">
    <source>
        <dbReference type="ARBA" id="ARBA00022729"/>
    </source>
</evidence>
<proteinExistence type="predicted"/>
<feature type="compositionally biased region" description="Acidic residues" evidence="2">
    <location>
        <begin position="267"/>
        <end position="277"/>
    </location>
</feature>
<name>A0A8H9BZ64_STAPS</name>
<dbReference type="Gene3D" id="2.60.40.1240">
    <property type="match status" value="1"/>
</dbReference>
<evidence type="ECO:0000256" key="3">
    <source>
        <dbReference type="SAM" id="SignalP"/>
    </source>
</evidence>
<dbReference type="PROSITE" id="PS51257">
    <property type="entry name" value="PROKAR_LIPOPROTEIN"/>
    <property type="match status" value="1"/>
</dbReference>
<dbReference type="RefSeq" id="WP_316678826.1">
    <property type="nucleotide sequence ID" value="NZ_JAQSTS010000027.1"/>
</dbReference>
<dbReference type="InterPro" id="IPR031989">
    <property type="entry name" value="DUF5067"/>
</dbReference>
<comment type="caution">
    <text evidence="5">The sequence shown here is derived from an EMBL/GenBank/DDBJ whole genome shotgun (WGS) entry which is preliminary data.</text>
</comment>
<feature type="compositionally biased region" description="Low complexity" evidence="2">
    <location>
        <begin position="189"/>
        <end position="206"/>
    </location>
</feature>
<feature type="region of interest" description="Disordered" evidence="2">
    <location>
        <begin position="187"/>
        <end position="277"/>
    </location>
</feature>
<feature type="domain" description="DUF5067" evidence="4">
    <location>
        <begin position="27"/>
        <end position="156"/>
    </location>
</feature>
<dbReference type="AlphaFoldDB" id="A0A8H9BZ64"/>
<evidence type="ECO:0000256" key="2">
    <source>
        <dbReference type="SAM" id="MobiDB-lite"/>
    </source>
</evidence>
<organism evidence="5 6">
    <name type="scientific">Staphylococcus pseudintermedius</name>
    <dbReference type="NCBI Taxonomy" id="283734"/>
    <lineage>
        <taxon>Bacteria</taxon>
        <taxon>Bacillati</taxon>
        <taxon>Bacillota</taxon>
        <taxon>Bacilli</taxon>
        <taxon>Bacillales</taxon>
        <taxon>Staphylococcaceae</taxon>
        <taxon>Staphylococcus</taxon>
        <taxon>Staphylococcus intermedius group</taxon>
    </lineage>
</organism>
<feature type="signal peptide" evidence="3">
    <location>
        <begin position="1"/>
        <end position="19"/>
    </location>
</feature>
<evidence type="ECO:0000259" key="4">
    <source>
        <dbReference type="Pfam" id="PF16729"/>
    </source>
</evidence>
<gene>
    <name evidence="5" type="ORF">EGV54_11480</name>
</gene>
<keyword evidence="1 3" id="KW-0732">Signal</keyword>
<sequence>MKRLTLLLFASLLVLSACGNNKQEEGTKQETKVNENKPQFTNDTLVIDDAVLKIKDTFIINDKDSGKKSIVFKYEVKSKSGRDNVTPNAIFMAGFTVLQDTDSSLAELNVGTTPTTGNFEEWDKHSNDIIKQGKTAKGIAGYELENDRKITLKATKGVGGKDLGEKEIDLSKLKTIDYSAVDDIVGEFNDSNNQNTTSSNNSSSDQKSAQDQVVYKNNDASDEVGDNQKVTQPKIEELPQNGVGGHPSIYDKNIPKPSENNVKTDENGDEYYDATNE</sequence>
<evidence type="ECO:0000313" key="6">
    <source>
        <dbReference type="Proteomes" id="UP000600220"/>
    </source>
</evidence>
<accession>A0A8H9BZ64</accession>
<dbReference type="Proteomes" id="UP000600220">
    <property type="component" value="Unassembled WGS sequence"/>
</dbReference>
<protein>
    <submittedName>
        <fullName evidence="5">DUF5067 domain-containing protein</fullName>
    </submittedName>
</protein>